<dbReference type="PROSITE" id="PS00107">
    <property type="entry name" value="PROTEIN_KINASE_ATP"/>
    <property type="match status" value="1"/>
</dbReference>
<reference evidence="5" key="1">
    <citation type="submission" date="2021-02" db="EMBL/GenBank/DDBJ databases">
        <authorList>
            <person name="Palmer J.M."/>
        </authorList>
    </citation>
    <scope>NUCLEOTIDE SEQUENCE</scope>
    <source>
        <strain evidence="5">SCRP734</strain>
    </source>
</reference>
<keyword evidence="2 3" id="KW-0067">ATP-binding</keyword>
<dbReference type="GO" id="GO:0004672">
    <property type="term" value="F:protein kinase activity"/>
    <property type="evidence" value="ECO:0007669"/>
    <property type="project" value="InterPro"/>
</dbReference>
<keyword evidence="6" id="KW-1185">Reference proteome</keyword>
<evidence type="ECO:0000256" key="2">
    <source>
        <dbReference type="ARBA" id="ARBA00022840"/>
    </source>
</evidence>
<evidence type="ECO:0000259" key="4">
    <source>
        <dbReference type="PROSITE" id="PS50011"/>
    </source>
</evidence>
<dbReference type="OrthoDB" id="121681at2759"/>
<dbReference type="Proteomes" id="UP000694044">
    <property type="component" value="Unassembled WGS sequence"/>
</dbReference>
<dbReference type="InterPro" id="IPR050198">
    <property type="entry name" value="Non-receptor_tyrosine_kinases"/>
</dbReference>
<accession>A0A8T1VQ30</accession>
<evidence type="ECO:0000256" key="1">
    <source>
        <dbReference type="ARBA" id="ARBA00022741"/>
    </source>
</evidence>
<feature type="domain" description="Protein kinase" evidence="4">
    <location>
        <begin position="255"/>
        <end position="524"/>
    </location>
</feature>
<proteinExistence type="predicted"/>
<organism evidence="5 6">
    <name type="scientific">Phytophthora pseudosyringae</name>
    <dbReference type="NCBI Taxonomy" id="221518"/>
    <lineage>
        <taxon>Eukaryota</taxon>
        <taxon>Sar</taxon>
        <taxon>Stramenopiles</taxon>
        <taxon>Oomycota</taxon>
        <taxon>Peronosporomycetes</taxon>
        <taxon>Peronosporales</taxon>
        <taxon>Peronosporaceae</taxon>
        <taxon>Phytophthora</taxon>
    </lineage>
</organism>
<dbReference type="GO" id="GO:0005524">
    <property type="term" value="F:ATP binding"/>
    <property type="evidence" value="ECO:0007669"/>
    <property type="project" value="UniProtKB-UniRule"/>
</dbReference>
<sequence length="531" mass="59459">MRPLSCPTTRLLAFGRAPERATTPRVSLLALIRAFATPDLELAMAAAPTLSFPVDRLRDKSSLRVLVDLRRRCSHNVECAQLFTHAFDRIAALNDSVAPLDATSPTKRKYIAVLVRLVKLTHREPLLKRLATSHSTQYRTRELHVDLDTVATEVGFIDTAGVMQWQEAWVRSCDALRARLTEMVANASERMLVNELTGETQLEEVLMMLFASLTTNEPQEFLQFKLETHHRVRKFFNLIGATIFNWFIPRDSVAIDTEACLGSGTFGDVWRGSLLLQNGENQSVVIKKLNKAVSGDSNAPELFLSQLQFWNRLMENDAIPKTNILKLYGGTHIGKPQLYVCEDAANGNLLDFLGRAENKPRFWEMFLQVAKGLQVLHAQKIVHGGLKCSNILVTADNTAKLSDFGFSFIRSLSIELSTHRNRAMAHSVRWKAREMLEESADANVRYASDVYSMGMCMIEAITEEIPFGMEDDEAVMIKIMTGDGHPRPHCGESDETWTLITQLCNTDVTKRLTLDQAVERIAVLATNAPGA</sequence>
<dbReference type="Pfam" id="PF07714">
    <property type="entry name" value="PK_Tyr_Ser-Thr"/>
    <property type="match status" value="1"/>
</dbReference>
<dbReference type="InterPro" id="IPR000719">
    <property type="entry name" value="Prot_kinase_dom"/>
</dbReference>
<name>A0A8T1VQ30_9STRA</name>
<dbReference type="PROSITE" id="PS50011">
    <property type="entry name" value="PROTEIN_KINASE_DOM"/>
    <property type="match status" value="1"/>
</dbReference>
<evidence type="ECO:0000313" key="6">
    <source>
        <dbReference type="Proteomes" id="UP000694044"/>
    </source>
</evidence>
<keyword evidence="1 3" id="KW-0547">Nucleotide-binding</keyword>
<evidence type="ECO:0000313" key="5">
    <source>
        <dbReference type="EMBL" id="KAG7383221.1"/>
    </source>
</evidence>
<feature type="binding site" evidence="3">
    <location>
        <position position="288"/>
    </location>
    <ligand>
        <name>ATP</name>
        <dbReference type="ChEBI" id="CHEBI:30616"/>
    </ligand>
</feature>
<protein>
    <recommendedName>
        <fullName evidence="4">Protein kinase domain-containing protein</fullName>
    </recommendedName>
</protein>
<evidence type="ECO:0000256" key="3">
    <source>
        <dbReference type="PROSITE-ProRule" id="PRU10141"/>
    </source>
</evidence>
<gene>
    <name evidence="5" type="ORF">PHYPSEUDO_003901</name>
</gene>
<dbReference type="PANTHER" id="PTHR24418">
    <property type="entry name" value="TYROSINE-PROTEIN KINASE"/>
    <property type="match status" value="1"/>
</dbReference>
<dbReference type="AlphaFoldDB" id="A0A8T1VQ30"/>
<dbReference type="EMBL" id="JAGDFM010000182">
    <property type="protein sequence ID" value="KAG7383221.1"/>
    <property type="molecule type" value="Genomic_DNA"/>
</dbReference>
<dbReference type="InterPro" id="IPR017441">
    <property type="entry name" value="Protein_kinase_ATP_BS"/>
</dbReference>
<comment type="caution">
    <text evidence="5">The sequence shown here is derived from an EMBL/GenBank/DDBJ whole genome shotgun (WGS) entry which is preliminary data.</text>
</comment>
<dbReference type="InterPro" id="IPR001245">
    <property type="entry name" value="Ser-Thr/Tyr_kinase_cat_dom"/>
</dbReference>